<dbReference type="Proteomes" id="UP000240638">
    <property type="component" value="Unassembled WGS sequence"/>
</dbReference>
<sequence length="88" mass="10099">MDWIEYPMQARRYPPGGRSLSSFFASLRGTQPMVWIALVECGVDVFVRTEEMEAIRKNSLALTDPVIELVETYCNEIRLSLMTRRAQG</sequence>
<dbReference type="Gene3D" id="3.90.1150.10">
    <property type="entry name" value="Aspartate Aminotransferase, domain 1"/>
    <property type="match status" value="1"/>
</dbReference>
<proteinExistence type="predicted"/>
<evidence type="ECO:0000313" key="1">
    <source>
        <dbReference type="EMBL" id="PTB19817.1"/>
    </source>
</evidence>
<dbReference type="EMBL" id="PYUC01000007">
    <property type="protein sequence ID" value="PTB19817.1"/>
    <property type="molecule type" value="Genomic_DNA"/>
</dbReference>
<reference evidence="1 2" key="1">
    <citation type="submission" date="2018-03" db="EMBL/GenBank/DDBJ databases">
        <title>Whole genome analyses suggest that Burkholderia sensu lato contains two further novel genera in the rhizoxinica-symbiotica group Mycetohabitans gen. nov., and Trinickia gen. nov.: implications for the evolution of diazotrophy and nodulation in the Burkholderiaceae.</title>
        <authorList>
            <person name="Estrada De Los Santos P."/>
            <person name="Palmer M."/>
            <person name="Chavez-Ramirez B."/>
            <person name="Steenkamp E.T."/>
            <person name="Hirsch A.M."/>
            <person name="Manyaka P."/>
            <person name="Maluk M."/>
            <person name="Lafos M."/>
            <person name="Crook M."/>
            <person name="Gross E."/>
            <person name="Simon M.F."/>
            <person name="Bueno Dos Reis Junior F."/>
            <person name="Poole P.S."/>
            <person name="Venter S.N."/>
            <person name="James E.K."/>
        </authorList>
    </citation>
    <scope>NUCLEOTIDE SEQUENCE [LARGE SCALE GENOMIC DNA]</scope>
    <source>
        <strain evidence="1 2">JPY-366</strain>
    </source>
</reference>
<name>A0A2T3XTK8_9BURK</name>
<dbReference type="Gene3D" id="3.40.640.10">
    <property type="entry name" value="Type I PLP-dependent aspartate aminotransferase-like (Major domain)"/>
    <property type="match status" value="1"/>
</dbReference>
<dbReference type="InterPro" id="IPR015422">
    <property type="entry name" value="PyrdxlP-dep_Trfase_small"/>
</dbReference>
<dbReference type="InterPro" id="IPR015421">
    <property type="entry name" value="PyrdxlP-dep_Trfase_major"/>
</dbReference>
<protein>
    <submittedName>
        <fullName evidence="1">Uncharacterized protein</fullName>
    </submittedName>
</protein>
<accession>A0A2T3XTK8</accession>
<dbReference type="AlphaFoldDB" id="A0A2T3XTK8"/>
<organism evidence="1 2">
    <name type="scientific">Trinickia symbiotica</name>
    <dbReference type="NCBI Taxonomy" id="863227"/>
    <lineage>
        <taxon>Bacteria</taxon>
        <taxon>Pseudomonadati</taxon>
        <taxon>Pseudomonadota</taxon>
        <taxon>Betaproteobacteria</taxon>
        <taxon>Burkholderiales</taxon>
        <taxon>Burkholderiaceae</taxon>
        <taxon>Trinickia</taxon>
    </lineage>
</organism>
<evidence type="ECO:0000313" key="2">
    <source>
        <dbReference type="Proteomes" id="UP000240638"/>
    </source>
</evidence>
<gene>
    <name evidence="1" type="ORF">C9I57_15585</name>
</gene>
<dbReference type="RefSeq" id="WP_146166228.1">
    <property type="nucleotide sequence ID" value="NZ_PYUC01000007.1"/>
</dbReference>
<comment type="caution">
    <text evidence="1">The sequence shown here is derived from an EMBL/GenBank/DDBJ whole genome shotgun (WGS) entry which is preliminary data.</text>
</comment>